<evidence type="ECO:0000313" key="1">
    <source>
        <dbReference type="EMBL" id="KAJ4249168.1"/>
    </source>
</evidence>
<dbReference type="Proteomes" id="UP001152049">
    <property type="component" value="Unassembled WGS sequence"/>
</dbReference>
<dbReference type="AlphaFoldDB" id="A0A9W8RRU7"/>
<accession>A0A9W8RRU7</accession>
<comment type="caution">
    <text evidence="1">The sequence shown here is derived from an EMBL/GenBank/DDBJ whole genome shotgun (WGS) entry which is preliminary data.</text>
</comment>
<organism evidence="1 2">
    <name type="scientific">Fusarium torreyae</name>
    <dbReference type="NCBI Taxonomy" id="1237075"/>
    <lineage>
        <taxon>Eukaryota</taxon>
        <taxon>Fungi</taxon>
        <taxon>Dikarya</taxon>
        <taxon>Ascomycota</taxon>
        <taxon>Pezizomycotina</taxon>
        <taxon>Sordariomycetes</taxon>
        <taxon>Hypocreomycetidae</taxon>
        <taxon>Hypocreales</taxon>
        <taxon>Nectriaceae</taxon>
        <taxon>Fusarium</taxon>
    </lineage>
</organism>
<keyword evidence="2" id="KW-1185">Reference proteome</keyword>
<reference evidence="1" key="1">
    <citation type="submission" date="2022-09" db="EMBL/GenBank/DDBJ databases">
        <title>Fusarium specimens isolated from Avocado Roots.</title>
        <authorList>
            <person name="Stajich J."/>
            <person name="Roper C."/>
            <person name="Heimlech-Rivalta G."/>
        </authorList>
    </citation>
    <scope>NUCLEOTIDE SEQUENCE</scope>
    <source>
        <strain evidence="1">CF00136</strain>
    </source>
</reference>
<proteinExistence type="predicted"/>
<evidence type="ECO:0000313" key="2">
    <source>
        <dbReference type="Proteomes" id="UP001152049"/>
    </source>
</evidence>
<dbReference type="EMBL" id="JAOQAZ010000034">
    <property type="protein sequence ID" value="KAJ4249168.1"/>
    <property type="molecule type" value="Genomic_DNA"/>
</dbReference>
<sequence length="102" mass="11983">MLHSRFLISATARFLRSQGAFALNHGEVTEFDCKNVRWQELTKGVFTGVPEDKWDDKFHKRANVEWDLDEIIDNSTLSTRPDFIGLDSRDLKHTKRMLTWPF</sequence>
<name>A0A9W8RRU7_9HYPO</name>
<dbReference type="OrthoDB" id="4766028at2759"/>
<protein>
    <submittedName>
        <fullName evidence="1">Uncharacterized protein</fullName>
    </submittedName>
</protein>
<gene>
    <name evidence="1" type="ORF">NW762_012503</name>
</gene>